<keyword evidence="3" id="KW-1185">Reference proteome</keyword>
<keyword evidence="1" id="KW-0732">Signal</keyword>
<evidence type="ECO:0000313" key="3">
    <source>
        <dbReference type="Proteomes" id="UP001567538"/>
    </source>
</evidence>
<evidence type="ECO:0000256" key="1">
    <source>
        <dbReference type="SAM" id="SignalP"/>
    </source>
</evidence>
<proteinExistence type="predicted"/>
<organism evidence="2 3">
    <name type="scientific">Salvia divinorum</name>
    <name type="common">Maria pastora</name>
    <name type="synonym">Diviner's sage</name>
    <dbReference type="NCBI Taxonomy" id="28513"/>
    <lineage>
        <taxon>Eukaryota</taxon>
        <taxon>Viridiplantae</taxon>
        <taxon>Streptophyta</taxon>
        <taxon>Embryophyta</taxon>
        <taxon>Tracheophyta</taxon>
        <taxon>Spermatophyta</taxon>
        <taxon>Magnoliopsida</taxon>
        <taxon>eudicotyledons</taxon>
        <taxon>Gunneridae</taxon>
        <taxon>Pentapetalae</taxon>
        <taxon>asterids</taxon>
        <taxon>lamiids</taxon>
        <taxon>Lamiales</taxon>
        <taxon>Lamiaceae</taxon>
        <taxon>Nepetoideae</taxon>
        <taxon>Mentheae</taxon>
        <taxon>Salviinae</taxon>
        <taxon>Salvia</taxon>
        <taxon>Salvia subgen. Calosphace</taxon>
    </lineage>
</organism>
<evidence type="ECO:0000313" key="2">
    <source>
        <dbReference type="EMBL" id="KAL1547102.1"/>
    </source>
</evidence>
<comment type="caution">
    <text evidence="2">The sequence shown here is derived from an EMBL/GenBank/DDBJ whole genome shotgun (WGS) entry which is preliminary data.</text>
</comment>
<gene>
    <name evidence="2" type="ORF">AAHA92_23615</name>
</gene>
<name>A0ABD1GSM0_SALDI</name>
<dbReference type="EMBL" id="JBEAFC010000008">
    <property type="protein sequence ID" value="KAL1547102.1"/>
    <property type="molecule type" value="Genomic_DNA"/>
</dbReference>
<dbReference type="Proteomes" id="UP001567538">
    <property type="component" value="Unassembled WGS sequence"/>
</dbReference>
<feature type="chain" id="PRO_5044801612" evidence="1">
    <location>
        <begin position="23"/>
        <end position="81"/>
    </location>
</feature>
<dbReference type="AlphaFoldDB" id="A0ABD1GSM0"/>
<feature type="signal peptide" evidence="1">
    <location>
        <begin position="1"/>
        <end position="22"/>
    </location>
</feature>
<reference evidence="2 3" key="1">
    <citation type="submission" date="2024-06" db="EMBL/GenBank/DDBJ databases">
        <title>A chromosome level genome sequence of Diviner's sage (Salvia divinorum).</title>
        <authorList>
            <person name="Ford S.A."/>
            <person name="Ro D.-K."/>
            <person name="Ness R.W."/>
            <person name="Phillips M.A."/>
        </authorList>
    </citation>
    <scope>NUCLEOTIDE SEQUENCE [LARGE SCALE GENOMIC DNA]</scope>
    <source>
        <strain evidence="2">SAF-2024a</strain>
        <tissue evidence="2">Leaf</tissue>
    </source>
</reference>
<protein>
    <submittedName>
        <fullName evidence="2">Uncharacterized protein</fullName>
    </submittedName>
</protein>
<accession>A0ABD1GSM0</accession>
<sequence>MARIGVIAAAVLVVAAAAAAAAERSGGAAQCMAECYFDCAQIKIFSDGECKRDCVFACAKHGNVKKLRDQDDDYKFFPYWI</sequence>